<keyword evidence="3" id="KW-1185">Reference proteome</keyword>
<proteinExistence type="predicted"/>
<accession>A0ABQ4WSY4</accession>
<evidence type="ECO:0000313" key="3">
    <source>
        <dbReference type="Proteomes" id="UP001151760"/>
    </source>
</evidence>
<protein>
    <submittedName>
        <fullName evidence="1">Uncharacterized protein</fullName>
    </submittedName>
</protein>
<dbReference type="EMBL" id="BQNB010020615">
    <property type="protein sequence ID" value="GJT97807.1"/>
    <property type="molecule type" value="Genomic_DNA"/>
</dbReference>
<dbReference type="EMBL" id="BQNB010008908">
    <property type="protein sequence ID" value="GJS56021.1"/>
    <property type="molecule type" value="Genomic_DNA"/>
</dbReference>
<evidence type="ECO:0000313" key="2">
    <source>
        <dbReference type="EMBL" id="GJT97807.1"/>
    </source>
</evidence>
<comment type="caution">
    <text evidence="1">The sequence shown here is derived from an EMBL/GenBank/DDBJ whole genome shotgun (WGS) entry which is preliminary data.</text>
</comment>
<reference evidence="1" key="1">
    <citation type="journal article" date="2022" name="Int. J. Mol. Sci.">
        <title>Draft Genome of Tanacetum Coccineum: Genomic Comparison of Closely Related Tanacetum-Family Plants.</title>
        <authorList>
            <person name="Yamashiro T."/>
            <person name="Shiraishi A."/>
            <person name="Nakayama K."/>
            <person name="Satake H."/>
        </authorList>
    </citation>
    <scope>NUCLEOTIDE SEQUENCE</scope>
</reference>
<organism evidence="1 3">
    <name type="scientific">Tanacetum coccineum</name>
    <dbReference type="NCBI Taxonomy" id="301880"/>
    <lineage>
        <taxon>Eukaryota</taxon>
        <taxon>Viridiplantae</taxon>
        <taxon>Streptophyta</taxon>
        <taxon>Embryophyta</taxon>
        <taxon>Tracheophyta</taxon>
        <taxon>Spermatophyta</taxon>
        <taxon>Magnoliopsida</taxon>
        <taxon>eudicotyledons</taxon>
        <taxon>Gunneridae</taxon>
        <taxon>Pentapetalae</taxon>
        <taxon>asterids</taxon>
        <taxon>campanulids</taxon>
        <taxon>Asterales</taxon>
        <taxon>Asteraceae</taxon>
        <taxon>Asteroideae</taxon>
        <taxon>Anthemideae</taxon>
        <taxon>Anthemidinae</taxon>
        <taxon>Tanacetum</taxon>
    </lineage>
</organism>
<sequence length="258" mass="28641">MGRFFRFFNESLHESCNRIKDILSSRSVCLMPSIESIGAISSLGGRAIDSSCPWLVKGMRQGSQSPQQRDRAILPNSGTIESLKLRNYRISQELNKLFYASGIGKHDKSVLHILASSLVFKERKLQRLTEEKGPISSASASSLLGRDTFIDFFSFFLGLQAKGRTACPTSRIEAYPPTSLPWEFRTSSKPFLALSNVLGEGSAGESPIDPIFLIAPHSSRPGTKKSLRWADANLDLSTEQFHSSRSLNPIFNESLRRV</sequence>
<name>A0ABQ4WSY4_9ASTR</name>
<reference evidence="1" key="2">
    <citation type="submission" date="2022-01" db="EMBL/GenBank/DDBJ databases">
        <authorList>
            <person name="Yamashiro T."/>
            <person name="Shiraishi A."/>
            <person name="Satake H."/>
            <person name="Nakayama K."/>
        </authorList>
    </citation>
    <scope>NUCLEOTIDE SEQUENCE</scope>
</reference>
<dbReference type="Proteomes" id="UP001151760">
    <property type="component" value="Unassembled WGS sequence"/>
</dbReference>
<evidence type="ECO:0000313" key="1">
    <source>
        <dbReference type="EMBL" id="GJS56021.1"/>
    </source>
</evidence>
<gene>
    <name evidence="1" type="ORF">Tco_0629383</name>
    <name evidence="2" type="ORF">Tco_1093325</name>
</gene>